<dbReference type="Gene3D" id="3.40.50.720">
    <property type="entry name" value="NAD(P)-binding Rossmann-like Domain"/>
    <property type="match status" value="1"/>
</dbReference>
<dbReference type="Pfam" id="PF01408">
    <property type="entry name" value="GFO_IDH_MocA"/>
    <property type="match status" value="1"/>
</dbReference>
<dbReference type="eggNOG" id="ENOG502QQXH">
    <property type="taxonomic scope" value="Eukaryota"/>
</dbReference>
<feature type="region of interest" description="Disordered" evidence="1">
    <location>
        <begin position="611"/>
        <end position="656"/>
    </location>
</feature>
<dbReference type="Proteomes" id="UP000019373">
    <property type="component" value="Unassembled WGS sequence"/>
</dbReference>
<dbReference type="AlphaFoldDB" id="U1GTA8"/>
<evidence type="ECO:0000259" key="2">
    <source>
        <dbReference type="Pfam" id="PF01408"/>
    </source>
</evidence>
<dbReference type="OMA" id="NVCDDQF"/>
<organism evidence="3 4">
    <name type="scientific">Endocarpon pusillum (strain Z07020 / HMAS-L-300199)</name>
    <name type="common">Lichen-forming fungus</name>
    <dbReference type="NCBI Taxonomy" id="1263415"/>
    <lineage>
        <taxon>Eukaryota</taxon>
        <taxon>Fungi</taxon>
        <taxon>Dikarya</taxon>
        <taxon>Ascomycota</taxon>
        <taxon>Pezizomycotina</taxon>
        <taxon>Eurotiomycetes</taxon>
        <taxon>Chaetothyriomycetidae</taxon>
        <taxon>Verrucariales</taxon>
        <taxon>Verrucariaceae</taxon>
        <taxon>Endocarpon</taxon>
    </lineage>
</organism>
<dbReference type="InterPro" id="IPR051450">
    <property type="entry name" value="Gfo/Idh/MocA_Oxidoreductases"/>
</dbReference>
<keyword evidence="4" id="KW-1185">Reference proteome</keyword>
<dbReference type="OrthoDB" id="64915at2759"/>
<dbReference type="PANTHER" id="PTHR43377">
    <property type="entry name" value="BILIVERDIN REDUCTASE A"/>
    <property type="match status" value="1"/>
</dbReference>
<dbReference type="InterPro" id="IPR000683">
    <property type="entry name" value="Gfo/Idh/MocA-like_OxRdtase_N"/>
</dbReference>
<evidence type="ECO:0000313" key="3">
    <source>
        <dbReference type="EMBL" id="ERF75246.1"/>
    </source>
</evidence>
<protein>
    <recommendedName>
        <fullName evidence="2">Gfo/Idh/MocA-like oxidoreductase N-terminal domain-containing protein</fullName>
    </recommendedName>
</protein>
<gene>
    <name evidence="3" type="ORF">EPUS_00038</name>
</gene>
<dbReference type="SUPFAM" id="SSF55347">
    <property type="entry name" value="Glyceraldehyde-3-phosphate dehydrogenase-like, C-terminal domain"/>
    <property type="match status" value="1"/>
</dbReference>
<dbReference type="HOGENOM" id="CLU_023194_4_3_1"/>
<dbReference type="GeneID" id="19235103"/>
<evidence type="ECO:0000313" key="4">
    <source>
        <dbReference type="Proteomes" id="UP000019373"/>
    </source>
</evidence>
<dbReference type="PANTHER" id="PTHR43377:SF12">
    <property type="entry name" value="BINDING ROSSMANN FOLD OXIDOREDUCTASE, PUTATIVE (AFU_ORTHOLOGUE AFUA_3G11840)-RELATED"/>
    <property type="match status" value="1"/>
</dbReference>
<reference evidence="4" key="1">
    <citation type="journal article" date="2014" name="BMC Genomics">
        <title>Genome characteristics reveal the impact of lichenization on lichen-forming fungus Endocarpon pusillum Hedwig (Verrucariales, Ascomycota).</title>
        <authorList>
            <person name="Wang Y.-Y."/>
            <person name="Liu B."/>
            <person name="Zhang X.-Y."/>
            <person name="Zhou Q.-M."/>
            <person name="Zhang T."/>
            <person name="Li H."/>
            <person name="Yu Y.-F."/>
            <person name="Zhang X.-L."/>
            <person name="Hao X.-Y."/>
            <person name="Wang M."/>
            <person name="Wang L."/>
            <person name="Wei J.-C."/>
        </authorList>
    </citation>
    <scope>NUCLEOTIDE SEQUENCE [LARGE SCALE GENOMIC DNA]</scope>
    <source>
        <strain evidence="4">Z07020 / HMAS-L-300199</strain>
    </source>
</reference>
<sequence length="656" mass="72995">MSLNFLVIGAGSRGTAYSRAVAVTSNSSTNSESCTSVLPARIAAVAEPDPFKRADFGRKFIWGKDSSASDGEDEGKGKSRRGQEFVDWKEWIAWEDARRLQVAEKEKQGGIAGTGDNDESDPKVVITGVFVCTMDESHAEILHALEHLNLHILCEKPLALSLADCLSIGAAYSSIDTSPDLFPQRHDTHPISQPKSSNQRKIFSIGHVLRYSPHNTLLRSLLLQDRAIGDVISLEHTEPVGWWHFAHSYVRGNWRHTTPGGVGTLLTKSCHDIDFILWLLCSPADVTDERATPHLPATVSSSGALSYFRRARKPITAGKATNCLTCPLGEDGCSFSAKKIYRDKWLRKEKDAGWPLKIVVPEIEDLVSSASSTEEGWEKAEAVLMQKLGEDYDATDPTGMEVKRVKDRSWYGRCVYESDNDVVDDQTVTMTWNEEPDPLGANHPDGRDYETRGPKTAIFHLTYATQAQCDRRGRIYGSKGEIEYDSKKISVYTFADEKVVQHIPPKPSSIESKSHGGGDVGLAKSFVDAVRACESGDMTADEAQKKFVGGDLEELVRSHAVVFAAEEARREGKVLDFQRWWQDQQSLMALERQSQRSMARAQEQQALIRLRDEMEPGAIERKRRRDEEGDGERMEGLDAERFGNMEVHSNGDVSFS</sequence>
<feature type="domain" description="Gfo/Idh/MocA-like oxidoreductase N-terminal" evidence="2">
    <location>
        <begin position="119"/>
        <end position="169"/>
    </location>
</feature>
<dbReference type="RefSeq" id="XP_007787258.1">
    <property type="nucleotide sequence ID" value="XM_007789068.1"/>
</dbReference>
<feature type="compositionally biased region" description="Basic and acidic residues" evidence="1">
    <location>
        <begin position="611"/>
        <end position="643"/>
    </location>
</feature>
<name>U1GTA8_ENDPU</name>
<dbReference type="GO" id="GO:0000166">
    <property type="term" value="F:nucleotide binding"/>
    <property type="evidence" value="ECO:0007669"/>
    <property type="project" value="InterPro"/>
</dbReference>
<evidence type="ECO:0000256" key="1">
    <source>
        <dbReference type="SAM" id="MobiDB-lite"/>
    </source>
</evidence>
<accession>U1GTA8</accession>
<dbReference type="Gene3D" id="3.30.360.10">
    <property type="entry name" value="Dihydrodipicolinate Reductase, domain 2"/>
    <property type="match status" value="2"/>
</dbReference>
<proteinExistence type="predicted"/>
<dbReference type="SUPFAM" id="SSF51735">
    <property type="entry name" value="NAD(P)-binding Rossmann-fold domains"/>
    <property type="match status" value="1"/>
</dbReference>
<dbReference type="EMBL" id="KE720815">
    <property type="protein sequence ID" value="ERF75246.1"/>
    <property type="molecule type" value="Genomic_DNA"/>
</dbReference>
<dbReference type="InterPro" id="IPR036291">
    <property type="entry name" value="NAD(P)-bd_dom_sf"/>
</dbReference>